<dbReference type="RefSeq" id="WP_066889258.1">
    <property type="nucleotide sequence ID" value="NZ_JYIJ01000017.1"/>
</dbReference>
<dbReference type="InterPro" id="IPR023187">
    <property type="entry name" value="Tscrpt_reg_MarR-type_CS"/>
</dbReference>
<feature type="coiled-coil region" evidence="4">
    <location>
        <begin position="125"/>
        <end position="152"/>
    </location>
</feature>
<dbReference type="PRINTS" id="PR00598">
    <property type="entry name" value="HTHMARR"/>
</dbReference>
<sequence>MDEQKRLIERIETAEQRMLRLAVRTRCAPLLTLDLTIQQLKTLHVLAQEGALSGHELAKVLGVGAATASGIIDRLVVRGLVQRTKDPHDRRVRRVALTADGQRIVEELASASREYRRRLLARLDLDTLSQLADALEKLHAAAEDEAREQDVAAGP</sequence>
<keyword evidence="1" id="KW-0805">Transcription regulation</keyword>
<dbReference type="InterPro" id="IPR000835">
    <property type="entry name" value="HTH_MarR-typ"/>
</dbReference>
<dbReference type="PANTHER" id="PTHR42756">
    <property type="entry name" value="TRANSCRIPTIONAL REGULATOR, MARR"/>
    <property type="match status" value="1"/>
</dbReference>
<dbReference type="InterPro" id="IPR036388">
    <property type="entry name" value="WH-like_DNA-bd_sf"/>
</dbReference>
<keyword evidence="4" id="KW-0175">Coiled coil</keyword>
<protein>
    <submittedName>
        <fullName evidence="6">Putative MarR-family transcriptional regulator</fullName>
    </submittedName>
</protein>
<dbReference type="Proteomes" id="UP000070188">
    <property type="component" value="Unassembled WGS sequence"/>
</dbReference>
<keyword evidence="3" id="KW-0804">Transcription</keyword>
<evidence type="ECO:0000256" key="2">
    <source>
        <dbReference type="ARBA" id="ARBA00023125"/>
    </source>
</evidence>
<reference evidence="7" key="1">
    <citation type="submission" date="2015-04" db="EMBL/GenBank/DDBJ databases">
        <title>Physiological reanalysis, assessment of diazotrophy, and genome sequences of multiple isolates of Streptomyces thermoautotrophicus.</title>
        <authorList>
            <person name="MacKellar D.C."/>
            <person name="Lieber L."/>
            <person name="Norman J."/>
            <person name="Bolger A."/>
            <person name="Tobin C."/>
            <person name="Murray J.W."/>
            <person name="Chang R."/>
            <person name="Ford T."/>
            <person name="Nguyen P.Q."/>
            <person name="Woodward J."/>
            <person name="Permingeat H."/>
            <person name="Joshi N.S."/>
            <person name="Silver P.A."/>
            <person name="Usadel B."/>
            <person name="Rutherford A.W."/>
            <person name="Friesen M."/>
            <person name="Prell J."/>
        </authorList>
    </citation>
    <scope>NUCLEOTIDE SEQUENCE [LARGE SCALE GENOMIC DNA]</scope>
    <source>
        <strain evidence="7">H1</strain>
    </source>
</reference>
<name>A0A132MY79_9ACTN</name>
<organism evidence="6 7">
    <name type="scientific">Carbonactinospora thermoautotrophica</name>
    <dbReference type="NCBI Taxonomy" id="1469144"/>
    <lineage>
        <taxon>Bacteria</taxon>
        <taxon>Bacillati</taxon>
        <taxon>Actinomycetota</taxon>
        <taxon>Actinomycetes</taxon>
        <taxon>Kitasatosporales</taxon>
        <taxon>Carbonactinosporaceae</taxon>
        <taxon>Carbonactinospora</taxon>
    </lineage>
</organism>
<keyword evidence="2" id="KW-0238">DNA-binding</keyword>
<dbReference type="PANTHER" id="PTHR42756:SF1">
    <property type="entry name" value="TRANSCRIPTIONAL REPRESSOR OF EMRAB OPERON"/>
    <property type="match status" value="1"/>
</dbReference>
<evidence type="ECO:0000256" key="1">
    <source>
        <dbReference type="ARBA" id="ARBA00023015"/>
    </source>
</evidence>
<dbReference type="EMBL" id="LAXD01000001">
    <property type="protein sequence ID" value="KWX02322.1"/>
    <property type="molecule type" value="Genomic_DNA"/>
</dbReference>
<evidence type="ECO:0000256" key="3">
    <source>
        <dbReference type="ARBA" id="ARBA00023163"/>
    </source>
</evidence>
<dbReference type="PROSITE" id="PS50995">
    <property type="entry name" value="HTH_MARR_2"/>
    <property type="match status" value="1"/>
</dbReference>
<evidence type="ECO:0000256" key="4">
    <source>
        <dbReference type="SAM" id="Coils"/>
    </source>
</evidence>
<dbReference type="SUPFAM" id="SSF46785">
    <property type="entry name" value="Winged helix' DNA-binding domain"/>
    <property type="match status" value="1"/>
</dbReference>
<dbReference type="Gene3D" id="1.10.10.10">
    <property type="entry name" value="Winged helix-like DNA-binding domain superfamily/Winged helix DNA-binding domain"/>
    <property type="match status" value="1"/>
</dbReference>
<evidence type="ECO:0000313" key="7">
    <source>
        <dbReference type="Proteomes" id="UP000070188"/>
    </source>
</evidence>
<feature type="domain" description="HTH marR-type" evidence="5">
    <location>
        <begin position="4"/>
        <end position="140"/>
    </location>
</feature>
<gene>
    <name evidence="6" type="ORF">LI90_3365</name>
</gene>
<proteinExistence type="predicted"/>
<dbReference type="PROSITE" id="PS01117">
    <property type="entry name" value="HTH_MARR_1"/>
    <property type="match status" value="1"/>
</dbReference>
<dbReference type="GO" id="GO:0003700">
    <property type="term" value="F:DNA-binding transcription factor activity"/>
    <property type="evidence" value="ECO:0007669"/>
    <property type="project" value="InterPro"/>
</dbReference>
<evidence type="ECO:0000313" key="6">
    <source>
        <dbReference type="EMBL" id="KWX02322.1"/>
    </source>
</evidence>
<dbReference type="InterPro" id="IPR036390">
    <property type="entry name" value="WH_DNA-bd_sf"/>
</dbReference>
<comment type="caution">
    <text evidence="6">The sequence shown here is derived from an EMBL/GenBank/DDBJ whole genome shotgun (WGS) entry which is preliminary data.</text>
</comment>
<evidence type="ECO:0000259" key="5">
    <source>
        <dbReference type="PROSITE" id="PS50995"/>
    </source>
</evidence>
<dbReference type="AlphaFoldDB" id="A0A132MY79"/>
<dbReference type="PATRIC" id="fig|1469144.10.peg.3617"/>
<dbReference type="SMART" id="SM00347">
    <property type="entry name" value="HTH_MARR"/>
    <property type="match status" value="1"/>
</dbReference>
<keyword evidence="7" id="KW-1185">Reference proteome</keyword>
<dbReference type="GO" id="GO:0003677">
    <property type="term" value="F:DNA binding"/>
    <property type="evidence" value="ECO:0007669"/>
    <property type="project" value="UniProtKB-KW"/>
</dbReference>
<dbReference type="Pfam" id="PF01047">
    <property type="entry name" value="MarR"/>
    <property type="match status" value="1"/>
</dbReference>
<accession>A0A132MY79</accession>